<evidence type="ECO:0000313" key="1">
    <source>
        <dbReference type="EMBL" id="KAJ4725460.1"/>
    </source>
</evidence>
<name>A0ACC1YS56_MELAZ</name>
<proteinExistence type="predicted"/>
<evidence type="ECO:0000313" key="2">
    <source>
        <dbReference type="Proteomes" id="UP001164539"/>
    </source>
</evidence>
<gene>
    <name evidence="1" type="ORF">OWV82_004333</name>
</gene>
<reference evidence="1 2" key="1">
    <citation type="journal article" date="2023" name="Science">
        <title>Complex scaffold remodeling in plant triterpene biosynthesis.</title>
        <authorList>
            <person name="De La Pena R."/>
            <person name="Hodgson H."/>
            <person name="Liu J.C."/>
            <person name="Stephenson M.J."/>
            <person name="Martin A.C."/>
            <person name="Owen C."/>
            <person name="Harkess A."/>
            <person name="Leebens-Mack J."/>
            <person name="Jimenez L.E."/>
            <person name="Osbourn A."/>
            <person name="Sattely E.S."/>
        </authorList>
    </citation>
    <scope>NUCLEOTIDE SEQUENCE [LARGE SCALE GENOMIC DNA]</scope>
    <source>
        <strain evidence="2">cv. JPN11</strain>
        <tissue evidence="1">Leaf</tissue>
    </source>
</reference>
<sequence>MDVKEQIIATNSCSSEDDIAKVRVGQGQLYSPDHAIKLDANGTNKQLGGGGGGETRKEKMVLGVAADIRRNLGTIKEKVLEKLAAASVPADALENARHFIESVVRDVSIAAHGLTKDALLRIKTHLVDLLPSLSPNITRKMVDDAEKEANGHRQSGDGEEEIEESEGQNQDEGGSSKAAPYLSPASSLFSSLVKPLSSRL</sequence>
<accession>A0ACC1YS56</accession>
<dbReference type="Proteomes" id="UP001164539">
    <property type="component" value="Chromosome 2"/>
</dbReference>
<keyword evidence="2" id="KW-1185">Reference proteome</keyword>
<protein>
    <submittedName>
        <fullName evidence="1">Capsid p24</fullName>
    </submittedName>
</protein>
<comment type="caution">
    <text evidence="1">The sequence shown here is derived from an EMBL/GenBank/DDBJ whole genome shotgun (WGS) entry which is preliminary data.</text>
</comment>
<dbReference type="EMBL" id="CM051395">
    <property type="protein sequence ID" value="KAJ4725460.1"/>
    <property type="molecule type" value="Genomic_DNA"/>
</dbReference>
<organism evidence="1 2">
    <name type="scientific">Melia azedarach</name>
    <name type="common">Chinaberry tree</name>
    <dbReference type="NCBI Taxonomy" id="155640"/>
    <lineage>
        <taxon>Eukaryota</taxon>
        <taxon>Viridiplantae</taxon>
        <taxon>Streptophyta</taxon>
        <taxon>Embryophyta</taxon>
        <taxon>Tracheophyta</taxon>
        <taxon>Spermatophyta</taxon>
        <taxon>Magnoliopsida</taxon>
        <taxon>eudicotyledons</taxon>
        <taxon>Gunneridae</taxon>
        <taxon>Pentapetalae</taxon>
        <taxon>rosids</taxon>
        <taxon>malvids</taxon>
        <taxon>Sapindales</taxon>
        <taxon>Meliaceae</taxon>
        <taxon>Melia</taxon>
    </lineage>
</organism>